<comment type="subcellular location">
    <subcellularLocation>
        <location evidence="1">Membrane</location>
        <topology evidence="1">Multi-pass membrane protein</topology>
    </subcellularLocation>
</comment>
<sequence>MHAHALAASLDGAQGSALAASLDGAHGPALTALAAAPNETVLTGALVLALPIALLAGLVSFFSPCVLPLVPGYLSYVTGVSGTDLAEAKRGRMAAGAGLFVLGFTAVFVSGGALFGGIGYTLQEHREVISKVLGALTIVLGLFFMGAMPFLTQREFRFHKRPVSGLIGAPMLGVLFGIGWTPCIGPTLTAVTTLSLQEASAGRGAILTLAYCLGLGVPFILAAIAFRRALGAFDWIKRHYVWVMRIGGGMLVATGLLLVTGVWDHLVSQMQSWTSGFTVGI</sequence>
<keyword evidence="9" id="KW-1185">Reference proteome</keyword>
<keyword evidence="5 6" id="KW-0472">Membrane</keyword>
<comment type="caution">
    <text evidence="8">The sequence shown here is derived from an EMBL/GenBank/DDBJ whole genome shotgun (WGS) entry which is preliminary data.</text>
</comment>
<evidence type="ECO:0000259" key="7">
    <source>
        <dbReference type="Pfam" id="PF02683"/>
    </source>
</evidence>
<feature type="transmembrane region" description="Helical" evidence="6">
    <location>
        <begin position="208"/>
        <end position="230"/>
    </location>
</feature>
<protein>
    <submittedName>
        <fullName evidence="8">Cytochrome c biogenesis protein CcdA</fullName>
    </submittedName>
</protein>
<accession>A0ABT6T3K8</accession>
<dbReference type="InterPro" id="IPR003834">
    <property type="entry name" value="Cyt_c_assmbl_TM_dom"/>
</dbReference>
<reference evidence="8 9" key="1">
    <citation type="submission" date="2023-05" db="EMBL/GenBank/DDBJ databases">
        <title>Draft genome sequence of Streptomyces sp. B-S-A12 isolated from a cave soil in Thailand.</title>
        <authorList>
            <person name="Chamroensaksri N."/>
            <person name="Muangham S."/>
        </authorList>
    </citation>
    <scope>NUCLEOTIDE SEQUENCE [LARGE SCALE GENOMIC DNA]</scope>
    <source>
        <strain evidence="8 9">B-S-A12</strain>
    </source>
</reference>
<feature type="transmembrane region" description="Helical" evidence="6">
    <location>
        <begin position="97"/>
        <end position="120"/>
    </location>
</feature>
<dbReference type="PANTHER" id="PTHR31272">
    <property type="entry name" value="CYTOCHROME C-TYPE BIOGENESIS PROTEIN HI_1454-RELATED"/>
    <property type="match status" value="1"/>
</dbReference>
<evidence type="ECO:0000256" key="1">
    <source>
        <dbReference type="ARBA" id="ARBA00004141"/>
    </source>
</evidence>
<dbReference type="InterPro" id="IPR051790">
    <property type="entry name" value="Cytochrome_c-biogenesis_DsbD"/>
</dbReference>
<evidence type="ECO:0000256" key="4">
    <source>
        <dbReference type="ARBA" id="ARBA00022989"/>
    </source>
</evidence>
<keyword evidence="4 6" id="KW-1133">Transmembrane helix</keyword>
<dbReference type="RefSeq" id="WP_282538305.1">
    <property type="nucleotide sequence ID" value="NZ_JASCIS010000037.1"/>
</dbReference>
<evidence type="ECO:0000256" key="5">
    <source>
        <dbReference type="ARBA" id="ARBA00023136"/>
    </source>
</evidence>
<proteinExistence type="inferred from homology"/>
<dbReference type="EMBL" id="JASCIS010000037">
    <property type="protein sequence ID" value="MDI3422445.1"/>
    <property type="molecule type" value="Genomic_DNA"/>
</dbReference>
<dbReference type="Proteomes" id="UP001237105">
    <property type="component" value="Unassembled WGS sequence"/>
</dbReference>
<feature type="domain" description="Cytochrome C biogenesis protein transmembrane" evidence="7">
    <location>
        <begin position="47"/>
        <end position="231"/>
    </location>
</feature>
<dbReference type="PANTHER" id="PTHR31272:SF4">
    <property type="entry name" value="CYTOCHROME C-TYPE BIOGENESIS PROTEIN HI_1454-RELATED"/>
    <property type="match status" value="1"/>
</dbReference>
<keyword evidence="3 6" id="KW-0812">Transmembrane</keyword>
<feature type="transmembrane region" description="Helical" evidence="6">
    <location>
        <begin position="132"/>
        <end position="151"/>
    </location>
</feature>
<feature type="transmembrane region" description="Helical" evidence="6">
    <location>
        <begin position="43"/>
        <end position="76"/>
    </location>
</feature>
<evidence type="ECO:0000313" key="9">
    <source>
        <dbReference type="Proteomes" id="UP001237105"/>
    </source>
</evidence>
<comment type="similarity">
    <text evidence="2">Belongs to the DsbD family.</text>
</comment>
<organism evidence="8 9">
    <name type="scientific">Streptomyces luteolus</name>
    <dbReference type="NCBI Taxonomy" id="3043615"/>
    <lineage>
        <taxon>Bacteria</taxon>
        <taxon>Bacillati</taxon>
        <taxon>Actinomycetota</taxon>
        <taxon>Actinomycetes</taxon>
        <taxon>Kitasatosporales</taxon>
        <taxon>Streptomycetaceae</taxon>
        <taxon>Streptomyces</taxon>
    </lineage>
</organism>
<feature type="transmembrane region" description="Helical" evidence="6">
    <location>
        <begin position="242"/>
        <end position="263"/>
    </location>
</feature>
<evidence type="ECO:0000313" key="8">
    <source>
        <dbReference type="EMBL" id="MDI3422445.1"/>
    </source>
</evidence>
<feature type="transmembrane region" description="Helical" evidence="6">
    <location>
        <begin position="163"/>
        <end position="188"/>
    </location>
</feature>
<evidence type="ECO:0000256" key="2">
    <source>
        <dbReference type="ARBA" id="ARBA00006143"/>
    </source>
</evidence>
<evidence type="ECO:0000256" key="6">
    <source>
        <dbReference type="SAM" id="Phobius"/>
    </source>
</evidence>
<gene>
    <name evidence="8" type="ORF">QIT00_28550</name>
</gene>
<evidence type="ECO:0000256" key="3">
    <source>
        <dbReference type="ARBA" id="ARBA00022692"/>
    </source>
</evidence>
<dbReference type="Pfam" id="PF02683">
    <property type="entry name" value="DsbD_TM"/>
    <property type="match status" value="1"/>
</dbReference>
<name>A0ABT6T3K8_9ACTN</name>